<protein>
    <submittedName>
        <fullName evidence="1">Uncharacterized protein</fullName>
    </submittedName>
</protein>
<accession>A0AAV6U9Q2</accession>
<comment type="caution">
    <text evidence="1">The sequence shown here is derived from an EMBL/GenBank/DDBJ whole genome shotgun (WGS) entry which is preliminary data.</text>
</comment>
<evidence type="ECO:0000313" key="1">
    <source>
        <dbReference type="EMBL" id="KAG8180230.1"/>
    </source>
</evidence>
<keyword evidence="2" id="KW-1185">Reference proteome</keyword>
<gene>
    <name evidence="1" type="ORF">JTE90_016218</name>
</gene>
<reference evidence="1 2" key="1">
    <citation type="journal article" date="2022" name="Nat. Ecol. Evol.">
        <title>A masculinizing supergene underlies an exaggerated male reproductive morph in a spider.</title>
        <authorList>
            <person name="Hendrickx F."/>
            <person name="De Corte Z."/>
            <person name="Sonet G."/>
            <person name="Van Belleghem S.M."/>
            <person name="Kostlbacher S."/>
            <person name="Vangestel C."/>
        </authorList>
    </citation>
    <scope>NUCLEOTIDE SEQUENCE [LARGE SCALE GENOMIC DNA]</scope>
    <source>
        <strain evidence="1">W744_W776</strain>
    </source>
</reference>
<sequence length="100" mass="11110">MQQENESKNRSIYLTKQWHGREQQKKLLNQTLPHLLRQPISILRYPGIPCVSKHRTAAVAGVSGEKISRARAFSSVTDTEDSGHLARTVCSVSGSCFLCA</sequence>
<dbReference type="Proteomes" id="UP000827092">
    <property type="component" value="Unassembled WGS sequence"/>
</dbReference>
<evidence type="ECO:0000313" key="2">
    <source>
        <dbReference type="Proteomes" id="UP000827092"/>
    </source>
</evidence>
<organism evidence="1 2">
    <name type="scientific">Oedothorax gibbosus</name>
    <dbReference type="NCBI Taxonomy" id="931172"/>
    <lineage>
        <taxon>Eukaryota</taxon>
        <taxon>Metazoa</taxon>
        <taxon>Ecdysozoa</taxon>
        <taxon>Arthropoda</taxon>
        <taxon>Chelicerata</taxon>
        <taxon>Arachnida</taxon>
        <taxon>Araneae</taxon>
        <taxon>Araneomorphae</taxon>
        <taxon>Entelegynae</taxon>
        <taxon>Araneoidea</taxon>
        <taxon>Linyphiidae</taxon>
        <taxon>Erigoninae</taxon>
        <taxon>Oedothorax</taxon>
    </lineage>
</organism>
<proteinExistence type="predicted"/>
<name>A0AAV6U9Q2_9ARAC</name>
<dbReference type="EMBL" id="JAFNEN010000574">
    <property type="protein sequence ID" value="KAG8180230.1"/>
    <property type="molecule type" value="Genomic_DNA"/>
</dbReference>
<dbReference type="AlphaFoldDB" id="A0AAV6U9Q2"/>